<dbReference type="InterPro" id="IPR008424">
    <property type="entry name" value="Ig_C2-set"/>
</dbReference>
<evidence type="ECO:0000256" key="10">
    <source>
        <dbReference type="ARBA" id="ARBA00023180"/>
    </source>
</evidence>
<dbReference type="InterPro" id="IPR013783">
    <property type="entry name" value="Ig-like_fold"/>
</dbReference>
<dbReference type="RefSeq" id="XP_028358946.1">
    <property type="nucleotide sequence ID" value="XM_028503145.2"/>
</dbReference>
<evidence type="ECO:0000313" key="17">
    <source>
        <dbReference type="Proteomes" id="UP000504628"/>
    </source>
</evidence>
<keyword evidence="17" id="KW-1185">Reference proteome</keyword>
<keyword evidence="9" id="KW-1015">Disulfide bond</keyword>
<dbReference type="GO" id="GO:0032729">
    <property type="term" value="P:positive regulation of type II interferon production"/>
    <property type="evidence" value="ECO:0007669"/>
    <property type="project" value="TreeGrafter"/>
</dbReference>
<dbReference type="PRINTS" id="PR01870">
    <property type="entry name" value="CD2ANTIGEN"/>
</dbReference>
<evidence type="ECO:0000256" key="3">
    <source>
        <dbReference type="ARBA" id="ARBA00022692"/>
    </source>
</evidence>
<keyword evidence="5" id="KW-0677">Repeat</keyword>
<reference evidence="16 18" key="1">
    <citation type="journal article" date="2020" name="Nature">
        <title>Six reference-quality genomes reveal evolution of bat adaptations.</title>
        <authorList>
            <person name="Jebb D."/>
            <person name="Huang Z."/>
            <person name="Pippel M."/>
            <person name="Hughes G.M."/>
            <person name="Lavrichenko K."/>
            <person name="Devanna P."/>
            <person name="Winkler S."/>
            <person name="Jermiin L.S."/>
            <person name="Skirmuntt E.C."/>
            <person name="Katzourakis A."/>
            <person name="Burkitt-Gray L."/>
            <person name="Ray D.A."/>
            <person name="Sullivan K.A.M."/>
            <person name="Roscito J.G."/>
            <person name="Kirilenko B.M."/>
            <person name="Davalos L.M."/>
            <person name="Corthals A.P."/>
            <person name="Power M.L."/>
            <person name="Jones G."/>
            <person name="Ransome R.D."/>
            <person name="Dechmann D.K.N."/>
            <person name="Locatelli A.G."/>
            <person name="Puechmaille S.J."/>
            <person name="Fedrigo O."/>
            <person name="Jarvis E.D."/>
            <person name="Hiller M."/>
            <person name="Vernes S.C."/>
            <person name="Myers E.W."/>
            <person name="Teeling E.C."/>
        </authorList>
    </citation>
    <scope>NUCLEOTIDE SEQUENCE [LARGE SCALE GENOMIC DNA]</scope>
    <source>
        <strain evidence="16">Bat1K_MPI-CBG_1</strain>
    </source>
</reference>
<evidence type="ECO:0000256" key="4">
    <source>
        <dbReference type="ARBA" id="ARBA00022729"/>
    </source>
</evidence>
<dbReference type="PANTHER" id="PTHR12080">
    <property type="entry name" value="SIGNALING LYMPHOCYTIC ACTIVATION MOLECULE"/>
    <property type="match status" value="1"/>
</dbReference>
<feature type="compositionally biased region" description="Pro residues" evidence="12">
    <location>
        <begin position="324"/>
        <end position="336"/>
    </location>
</feature>
<proteinExistence type="predicted"/>
<dbReference type="SUPFAM" id="SSF48726">
    <property type="entry name" value="Immunoglobulin"/>
    <property type="match status" value="2"/>
</dbReference>
<dbReference type="AlphaFoldDB" id="A0A6J2KUR3"/>
<evidence type="ECO:0000256" key="7">
    <source>
        <dbReference type="ARBA" id="ARBA00022989"/>
    </source>
</evidence>
<evidence type="ECO:0000256" key="6">
    <source>
        <dbReference type="ARBA" id="ARBA00022889"/>
    </source>
</evidence>
<dbReference type="GO" id="GO:0098609">
    <property type="term" value="P:cell-cell adhesion"/>
    <property type="evidence" value="ECO:0007669"/>
    <property type="project" value="TreeGrafter"/>
</dbReference>
<sequence length="343" mass="38006">MSLACKIFAGFLLIFNLSAQETNVLQVLGILNRSITLDIPNQQLSDVDDITWFKNNHRVARIKGGIVKGDTIGDQSKGYEASVNGSLTIKHLQRSDNTSFRIVIYNKAGIQIFTRTFNLSILEVVSKPEISWNCTTTTLTCKVTNGTDPKLKLYRGQTYIKGGQKVIEYKWTTKQKTSFKCTANNTVSEETSEADLTCPGKGLDIYLIIGICGGGVLFLLFVALLILYASNRRRTHRRRNDGELEATAHRMTSEGRSQKPHQIPTSAPQNPAAYQPPPPPSHRPKAHGHRAPPPGQRVQHPAQNQQQKRPLPPPGTQARQQKGPPLPRPRVQPKPPRGASENS</sequence>
<evidence type="ECO:0000256" key="5">
    <source>
        <dbReference type="ARBA" id="ARBA00022737"/>
    </source>
</evidence>
<dbReference type="GO" id="GO:0005102">
    <property type="term" value="F:signaling receptor binding"/>
    <property type="evidence" value="ECO:0007669"/>
    <property type="project" value="TreeGrafter"/>
</dbReference>
<dbReference type="KEGG" id="pdic:114489147"/>
<gene>
    <name evidence="19" type="primary">CD2</name>
    <name evidence="16" type="ORF">HJG60_002397</name>
</gene>
<keyword evidence="2" id="KW-1003">Cell membrane</keyword>
<dbReference type="OrthoDB" id="8439544at2759"/>
<evidence type="ECO:0000313" key="19">
    <source>
        <dbReference type="RefSeq" id="XP_028358946.1"/>
    </source>
</evidence>
<dbReference type="PANTHER" id="PTHR12080:SF54">
    <property type="entry name" value="T-CELL SURFACE ANTIGEN CD2"/>
    <property type="match status" value="1"/>
</dbReference>
<feature type="domain" description="Immunoglobulin C2-set" evidence="15">
    <location>
        <begin position="130"/>
        <end position="199"/>
    </location>
</feature>
<dbReference type="InterPro" id="IPR015631">
    <property type="entry name" value="CD2/SLAM_rcpt"/>
</dbReference>
<keyword evidence="6" id="KW-0130">Cell adhesion</keyword>
<dbReference type="InterPro" id="IPR015632">
    <property type="entry name" value="CD2"/>
</dbReference>
<keyword evidence="8 13" id="KW-0472">Membrane</keyword>
<dbReference type="Gene3D" id="2.60.40.10">
    <property type="entry name" value="Immunoglobulins"/>
    <property type="match status" value="2"/>
</dbReference>
<dbReference type="EMBL" id="JABVXQ010000015">
    <property type="protein sequence ID" value="KAF6074130.1"/>
    <property type="molecule type" value="Genomic_DNA"/>
</dbReference>
<organism evidence="17 19">
    <name type="scientific">Phyllostomus discolor</name>
    <name type="common">pale spear-nosed bat</name>
    <dbReference type="NCBI Taxonomy" id="89673"/>
    <lineage>
        <taxon>Eukaryota</taxon>
        <taxon>Metazoa</taxon>
        <taxon>Chordata</taxon>
        <taxon>Craniata</taxon>
        <taxon>Vertebrata</taxon>
        <taxon>Euteleostomi</taxon>
        <taxon>Mammalia</taxon>
        <taxon>Eutheria</taxon>
        <taxon>Laurasiatheria</taxon>
        <taxon>Chiroptera</taxon>
        <taxon>Yangochiroptera</taxon>
        <taxon>Phyllostomidae</taxon>
        <taxon>Phyllostominae</taxon>
        <taxon>Phyllostomus</taxon>
    </lineage>
</organism>
<feature type="signal peptide" evidence="14">
    <location>
        <begin position="1"/>
        <end position="19"/>
    </location>
</feature>
<dbReference type="Pfam" id="PF05790">
    <property type="entry name" value="C2-set"/>
    <property type="match status" value="1"/>
</dbReference>
<evidence type="ECO:0000256" key="14">
    <source>
        <dbReference type="SAM" id="SignalP"/>
    </source>
</evidence>
<dbReference type="GeneID" id="114489147"/>
<keyword evidence="3 13" id="KW-0812">Transmembrane</keyword>
<evidence type="ECO:0000256" key="13">
    <source>
        <dbReference type="SAM" id="Phobius"/>
    </source>
</evidence>
<feature type="chain" id="PRO_5044640930" evidence="14">
    <location>
        <begin position="20"/>
        <end position="343"/>
    </location>
</feature>
<evidence type="ECO:0000256" key="2">
    <source>
        <dbReference type="ARBA" id="ARBA00022475"/>
    </source>
</evidence>
<dbReference type="CTD" id="914"/>
<dbReference type="Proteomes" id="UP000504628">
    <property type="component" value="Chromosome 14"/>
</dbReference>
<keyword evidence="11" id="KW-0393">Immunoglobulin domain</keyword>
<keyword evidence="4 14" id="KW-0732">Signal</keyword>
<dbReference type="GO" id="GO:0005886">
    <property type="term" value="C:plasma membrane"/>
    <property type="evidence" value="ECO:0007669"/>
    <property type="project" value="UniProtKB-SubCell"/>
</dbReference>
<evidence type="ECO:0000256" key="9">
    <source>
        <dbReference type="ARBA" id="ARBA00023157"/>
    </source>
</evidence>
<feature type="compositionally biased region" description="Basic and acidic residues" evidence="12">
    <location>
        <begin position="240"/>
        <end position="257"/>
    </location>
</feature>
<keyword evidence="7 13" id="KW-1133">Transmembrane helix</keyword>
<dbReference type="InterPro" id="IPR036179">
    <property type="entry name" value="Ig-like_dom_sf"/>
</dbReference>
<protein>
    <submittedName>
        <fullName evidence="16">CD2 molecule</fullName>
    </submittedName>
    <submittedName>
        <fullName evidence="19">T-cell surface antigen CD2</fullName>
    </submittedName>
</protein>
<evidence type="ECO:0000259" key="15">
    <source>
        <dbReference type="Pfam" id="PF05790"/>
    </source>
</evidence>
<evidence type="ECO:0000313" key="16">
    <source>
        <dbReference type="EMBL" id="KAF6074130.1"/>
    </source>
</evidence>
<accession>A0A6J2KUR3</accession>
<evidence type="ECO:0000256" key="1">
    <source>
        <dbReference type="ARBA" id="ARBA00004251"/>
    </source>
</evidence>
<dbReference type="Proteomes" id="UP000664940">
    <property type="component" value="Unassembled WGS sequence"/>
</dbReference>
<evidence type="ECO:0000256" key="12">
    <source>
        <dbReference type="SAM" id="MobiDB-lite"/>
    </source>
</evidence>
<keyword evidence="10" id="KW-0325">Glycoprotein</keyword>
<feature type="region of interest" description="Disordered" evidence="12">
    <location>
        <begin position="236"/>
        <end position="343"/>
    </location>
</feature>
<name>A0A6J2KUR3_9CHIR</name>
<feature type="transmembrane region" description="Helical" evidence="13">
    <location>
        <begin position="205"/>
        <end position="229"/>
    </location>
</feature>
<evidence type="ECO:0000313" key="18">
    <source>
        <dbReference type="Proteomes" id="UP000664940"/>
    </source>
</evidence>
<reference evidence="19" key="2">
    <citation type="submission" date="2025-04" db="UniProtKB">
        <authorList>
            <consortium name="RefSeq"/>
        </authorList>
    </citation>
    <scope>IDENTIFICATION</scope>
    <source>
        <tissue evidence="19">Muscle</tissue>
    </source>
</reference>
<comment type="subcellular location">
    <subcellularLocation>
        <location evidence="1">Cell membrane</location>
        <topology evidence="1">Single-pass type I membrane protein</topology>
    </subcellularLocation>
</comment>
<evidence type="ECO:0000256" key="11">
    <source>
        <dbReference type="ARBA" id="ARBA00023319"/>
    </source>
</evidence>
<evidence type="ECO:0000256" key="8">
    <source>
        <dbReference type="ARBA" id="ARBA00023136"/>
    </source>
</evidence>